<accession>A0ABD6ENU5</accession>
<organism evidence="3 4">
    <name type="scientific">Gnathostoma spinigerum</name>
    <dbReference type="NCBI Taxonomy" id="75299"/>
    <lineage>
        <taxon>Eukaryota</taxon>
        <taxon>Metazoa</taxon>
        <taxon>Ecdysozoa</taxon>
        <taxon>Nematoda</taxon>
        <taxon>Chromadorea</taxon>
        <taxon>Rhabditida</taxon>
        <taxon>Spirurina</taxon>
        <taxon>Gnathostomatomorpha</taxon>
        <taxon>Gnathostomatoidea</taxon>
        <taxon>Gnathostomatidae</taxon>
        <taxon>Gnathostoma</taxon>
    </lineage>
</organism>
<feature type="compositionally biased region" description="Basic and acidic residues" evidence="2">
    <location>
        <begin position="18"/>
        <end position="32"/>
    </location>
</feature>
<feature type="compositionally biased region" description="Polar residues" evidence="2">
    <location>
        <begin position="107"/>
        <end position="131"/>
    </location>
</feature>
<dbReference type="InterPro" id="IPR000557">
    <property type="entry name" value="Calponin_repeat"/>
</dbReference>
<dbReference type="PANTHER" id="PTHR47385">
    <property type="entry name" value="CALPONIN"/>
    <property type="match status" value="1"/>
</dbReference>
<feature type="region of interest" description="Disordered" evidence="2">
    <location>
        <begin position="144"/>
        <end position="171"/>
    </location>
</feature>
<evidence type="ECO:0000313" key="4">
    <source>
        <dbReference type="Proteomes" id="UP001608902"/>
    </source>
</evidence>
<feature type="compositionally biased region" description="Polar residues" evidence="2">
    <location>
        <begin position="203"/>
        <end position="218"/>
    </location>
</feature>
<name>A0ABD6ENU5_9BILA</name>
<keyword evidence="4" id="KW-1185">Reference proteome</keyword>
<dbReference type="PROSITE" id="PS01052">
    <property type="entry name" value="CALPONIN_1"/>
    <property type="match status" value="3"/>
</dbReference>
<dbReference type="Pfam" id="PF00402">
    <property type="entry name" value="Calponin"/>
    <property type="match status" value="6"/>
</dbReference>
<dbReference type="EMBL" id="JBGFUD010004686">
    <property type="protein sequence ID" value="MFH4979824.1"/>
    <property type="molecule type" value="Genomic_DNA"/>
</dbReference>
<feature type="region of interest" description="Disordered" evidence="2">
    <location>
        <begin position="18"/>
        <end position="51"/>
    </location>
</feature>
<dbReference type="InterPro" id="IPR050606">
    <property type="entry name" value="Calponin-like"/>
</dbReference>
<feature type="compositionally biased region" description="Polar residues" evidence="2">
    <location>
        <begin position="279"/>
        <end position="296"/>
    </location>
</feature>
<proteinExistence type="inferred from homology"/>
<gene>
    <name evidence="3" type="ORF">AB6A40_006533</name>
</gene>
<sequence>MASISEVLHQSETTENYYRARYEFRDPQHIEPRSQPLSHPPPNEDSIRNHMTFPLPKFTTKFTKFPVIPASPFKPVSASDPNVLKCSSPRPYRNLNADNDHSKRVFPSTTKKSFPFGSDTQNPIDRSTESSFYRPSQYFHSLKNRNVSTASPQPPPRTTPENLPKSSDVPIVDPRLAKKTLQEIEPRASQQYQTSPMNSTIMKSMSATSACQSLSAKPTNRDELHTPSSNAPFTKKLPQAAARFSEAGVPSDSNKENQIQKPKIARGYSNGVSEIPNYKPTSLPHQNRSNSTTDPQKQFHGLERRRESQKGSATYDSQANISKTSFGWQHQKLQPMSTTESRIGEAQPNATMEAQVAGKGQPKRVGRWTLAQLRQTDGIIPSQAGWNKGDSQKLMTNFGTPRNTQTRVKAENLQEVPEEILRRSDGQVRLQSGTNKFESQRGMTGFGSGRDVCREGIRVNTAPTDLPALPEEKIRLSDGIVRLQAGTNKYDSQKGMTGFGTSRRETTKMLDSKHPEYDHERPDQSEIPLQAGTNKFASQKGMTNFGTSRRETTKILDSAHPEYNPESSIDATTIPSQMGSNRYASQKGMTGFGQPRWEVLDPSISWQNRKSQGMVRLQSGTNRFASQQGMTGFGTIRNTTYEAENGELPWEDMKRSETIIPSQAGWNKGDSQKGMSFGAPRDVKGKHLKRIWELEYPEEAEASLDRL</sequence>
<reference evidence="3 4" key="1">
    <citation type="submission" date="2024-08" db="EMBL/GenBank/DDBJ databases">
        <title>Gnathostoma spinigerum genome.</title>
        <authorList>
            <person name="Gonzalez-Bertolin B."/>
            <person name="Monzon S."/>
            <person name="Zaballos A."/>
            <person name="Jimenez P."/>
            <person name="Dekumyoy P."/>
            <person name="Varona S."/>
            <person name="Cuesta I."/>
            <person name="Sumanam S."/>
            <person name="Adisakwattana P."/>
            <person name="Gasser R.B."/>
            <person name="Hernandez-Gonzalez A."/>
            <person name="Young N.D."/>
            <person name="Perteguer M.J."/>
        </authorList>
    </citation>
    <scope>NUCLEOTIDE SEQUENCE [LARGE SCALE GENOMIC DNA]</scope>
    <source>
        <strain evidence="3">AL3</strain>
        <tissue evidence="3">Liver</tissue>
    </source>
</reference>
<dbReference type="PROSITE" id="PS51122">
    <property type="entry name" value="CALPONIN_2"/>
    <property type="match status" value="7"/>
</dbReference>
<feature type="compositionally biased region" description="Basic and acidic residues" evidence="2">
    <location>
        <begin position="300"/>
        <end position="309"/>
    </location>
</feature>
<dbReference type="PANTHER" id="PTHR47385:SF11">
    <property type="entry name" value="PROTEIN UNC-87"/>
    <property type="match status" value="1"/>
</dbReference>
<evidence type="ECO:0000256" key="2">
    <source>
        <dbReference type="SAM" id="MobiDB-lite"/>
    </source>
</evidence>
<dbReference type="AlphaFoldDB" id="A0ABD6ENU5"/>
<dbReference type="Proteomes" id="UP001608902">
    <property type="component" value="Unassembled WGS sequence"/>
</dbReference>
<evidence type="ECO:0000313" key="3">
    <source>
        <dbReference type="EMBL" id="MFH4979824.1"/>
    </source>
</evidence>
<feature type="compositionally biased region" description="Polar residues" evidence="2">
    <location>
        <begin position="310"/>
        <end position="331"/>
    </location>
</feature>
<protein>
    <submittedName>
        <fullName evidence="3">Uncharacterized protein</fullName>
    </submittedName>
</protein>
<comment type="caution">
    <text evidence="3">The sequence shown here is derived from an EMBL/GenBank/DDBJ whole genome shotgun (WGS) entry which is preliminary data.</text>
</comment>
<feature type="region of interest" description="Disordered" evidence="2">
    <location>
        <begin position="89"/>
        <end position="131"/>
    </location>
</feature>
<feature type="region of interest" description="Disordered" evidence="2">
    <location>
        <begin position="203"/>
        <end position="331"/>
    </location>
</feature>
<comment type="similarity">
    <text evidence="1">Belongs to the calponin family.</text>
</comment>
<evidence type="ECO:0000256" key="1">
    <source>
        <dbReference type="ARBA" id="ARBA00009631"/>
    </source>
</evidence>